<proteinExistence type="predicted"/>
<reference evidence="3" key="1">
    <citation type="submission" date="2013-09" db="EMBL/GenBank/DDBJ databases">
        <title>Corchorus olitorius genome sequencing.</title>
        <authorList>
            <person name="Alam M."/>
            <person name="Haque M.S."/>
            <person name="Islam M.S."/>
            <person name="Emdad E.M."/>
            <person name="Islam M.M."/>
            <person name="Ahmed B."/>
            <person name="Halim A."/>
            <person name="Hossen Q.M.M."/>
            <person name="Hossain M.Z."/>
            <person name="Ahmed R."/>
            <person name="Khan M.M."/>
            <person name="Islam R."/>
            <person name="Rashid M.M."/>
            <person name="Khan S.A."/>
            <person name="Rahman M.S."/>
            <person name="Alam M."/>
            <person name="Yahiya A.S."/>
            <person name="Khan M.S."/>
            <person name="Azam M.S."/>
            <person name="Haque T."/>
            <person name="Lashkar M.Z.H."/>
            <person name="Akhand A.I."/>
            <person name="Morshed G."/>
            <person name="Roy S."/>
            <person name="Uddin K.S."/>
            <person name="Rabeya T."/>
            <person name="Hossain A.S."/>
            <person name="Chowdhury A."/>
            <person name="Snigdha A.R."/>
            <person name="Mortoza M.S."/>
            <person name="Matin S.A."/>
            <person name="Hoque S.M.E."/>
            <person name="Islam M.K."/>
            <person name="Roy D.K."/>
            <person name="Haider R."/>
            <person name="Moosa M.M."/>
            <person name="Elias S.M."/>
            <person name="Hasan A.M."/>
            <person name="Jahan S."/>
            <person name="Shafiuddin M."/>
            <person name="Mahmood N."/>
            <person name="Shommy N.S."/>
        </authorList>
    </citation>
    <scope>NUCLEOTIDE SEQUENCE [LARGE SCALE GENOMIC DNA]</scope>
    <source>
        <strain evidence="3">cv. O-4</strain>
    </source>
</reference>
<sequence>MNLYHKVAYFDTDVGQLEFTTPGFLSLAVVDKLTQGFLIALSKQIWQFHA</sequence>
<dbReference type="EMBL" id="AWUE01019272">
    <property type="protein sequence ID" value="OMO74657.1"/>
    <property type="molecule type" value="Genomic_DNA"/>
</dbReference>
<evidence type="ECO:0000259" key="1">
    <source>
        <dbReference type="Pfam" id="PF16575"/>
    </source>
</evidence>
<dbReference type="OrthoDB" id="2405412at2759"/>
<name>A0A1R3HWB1_9ROSI</name>
<feature type="domain" description="Clp1 P-loop" evidence="1">
    <location>
        <begin position="4"/>
        <end position="34"/>
    </location>
</feature>
<organism evidence="2 3">
    <name type="scientific">Corchorus olitorius</name>
    <dbReference type="NCBI Taxonomy" id="93759"/>
    <lineage>
        <taxon>Eukaryota</taxon>
        <taxon>Viridiplantae</taxon>
        <taxon>Streptophyta</taxon>
        <taxon>Embryophyta</taxon>
        <taxon>Tracheophyta</taxon>
        <taxon>Spermatophyta</taxon>
        <taxon>Magnoliopsida</taxon>
        <taxon>eudicotyledons</taxon>
        <taxon>Gunneridae</taxon>
        <taxon>Pentapetalae</taxon>
        <taxon>rosids</taxon>
        <taxon>malvids</taxon>
        <taxon>Malvales</taxon>
        <taxon>Malvaceae</taxon>
        <taxon>Grewioideae</taxon>
        <taxon>Apeibeae</taxon>
        <taxon>Corchorus</taxon>
    </lineage>
</organism>
<evidence type="ECO:0000313" key="2">
    <source>
        <dbReference type="EMBL" id="OMO74657.1"/>
    </source>
</evidence>
<dbReference type="Gene3D" id="3.40.50.300">
    <property type="entry name" value="P-loop containing nucleotide triphosphate hydrolases"/>
    <property type="match status" value="1"/>
</dbReference>
<gene>
    <name evidence="2" type="ORF">COLO4_26552</name>
</gene>
<dbReference type="Proteomes" id="UP000187203">
    <property type="component" value="Unassembled WGS sequence"/>
</dbReference>
<dbReference type="AlphaFoldDB" id="A0A1R3HWB1"/>
<protein>
    <recommendedName>
        <fullName evidence="1">Clp1 P-loop domain-containing protein</fullName>
    </recommendedName>
</protein>
<evidence type="ECO:0000313" key="3">
    <source>
        <dbReference type="Proteomes" id="UP000187203"/>
    </source>
</evidence>
<dbReference type="InterPro" id="IPR027417">
    <property type="entry name" value="P-loop_NTPase"/>
</dbReference>
<dbReference type="Pfam" id="PF16575">
    <property type="entry name" value="CLP1_P"/>
    <property type="match status" value="1"/>
</dbReference>
<dbReference type="STRING" id="93759.A0A1R3HWB1"/>
<comment type="caution">
    <text evidence="2">The sequence shown here is derived from an EMBL/GenBank/DDBJ whole genome shotgun (WGS) entry which is preliminary data.</text>
</comment>
<keyword evidence="3" id="KW-1185">Reference proteome</keyword>
<dbReference type="InterPro" id="IPR032319">
    <property type="entry name" value="CLP1_P"/>
</dbReference>
<accession>A0A1R3HWB1</accession>